<dbReference type="CDD" id="cd03116">
    <property type="entry name" value="MobB"/>
    <property type="match status" value="1"/>
</dbReference>
<proteinExistence type="predicted"/>
<sequence length="192" mass="21373">MQVDSKPIIFAFSGKSNSGKTTLICKLSEYFKARGARVAIFKHDPKDKAVFDTQGKDSYKFFQTADAVALISPTRSVLQVKNAGADSKNFQDSKVSQNSADIQAFYETMELFKDYDFIFIEGLKTLPFKRIVVARESVESTYIPYADAFAIDESVSNANIVPSHIPTLNLNDVAQIANFILQSTTKDTQCKQ</sequence>
<dbReference type="GO" id="GO:0006777">
    <property type="term" value="P:Mo-molybdopterin cofactor biosynthetic process"/>
    <property type="evidence" value="ECO:0007669"/>
    <property type="project" value="InterPro"/>
</dbReference>
<dbReference type="InterPro" id="IPR052539">
    <property type="entry name" value="MGD_biosynthesis_adapter"/>
</dbReference>
<dbReference type="Gene3D" id="3.40.50.300">
    <property type="entry name" value="P-loop containing nucleotide triphosphate hydrolases"/>
    <property type="match status" value="1"/>
</dbReference>
<dbReference type="PANTHER" id="PTHR40072">
    <property type="entry name" value="MOLYBDOPTERIN-GUANINE DINUCLEOTIDE BIOSYNTHESIS ADAPTER PROTEIN-RELATED"/>
    <property type="match status" value="1"/>
</dbReference>
<dbReference type="EMBL" id="UGHZ01000001">
    <property type="protein sequence ID" value="STP09330.1"/>
    <property type="molecule type" value="Genomic_DNA"/>
</dbReference>
<accession>A0A377JNG2</accession>
<dbReference type="PANTHER" id="PTHR40072:SF1">
    <property type="entry name" value="MOLYBDOPTERIN-GUANINE DINUCLEOTIDE BIOSYNTHESIS ADAPTER PROTEIN"/>
    <property type="match status" value="1"/>
</dbReference>
<gene>
    <name evidence="2" type="primary">mobB</name>
    <name evidence="2" type="ORF">NCTC12221_00770</name>
</gene>
<evidence type="ECO:0000259" key="1">
    <source>
        <dbReference type="Pfam" id="PF03205"/>
    </source>
</evidence>
<dbReference type="Pfam" id="PF03205">
    <property type="entry name" value="MobB"/>
    <property type="match status" value="1"/>
</dbReference>
<dbReference type="GO" id="GO:0005525">
    <property type="term" value="F:GTP binding"/>
    <property type="evidence" value="ECO:0007669"/>
    <property type="project" value="InterPro"/>
</dbReference>
<evidence type="ECO:0000313" key="2">
    <source>
        <dbReference type="EMBL" id="STP09330.1"/>
    </source>
</evidence>
<dbReference type="RefSeq" id="WP_115026048.1">
    <property type="nucleotide sequence ID" value="NZ_UGHZ01000001.1"/>
</dbReference>
<dbReference type="InterPro" id="IPR027417">
    <property type="entry name" value="P-loop_NTPase"/>
</dbReference>
<dbReference type="NCBIfam" id="TIGR00176">
    <property type="entry name" value="mobB"/>
    <property type="match status" value="1"/>
</dbReference>
<dbReference type="AlphaFoldDB" id="A0A377JNG2"/>
<feature type="domain" description="Molybdopterin-guanine dinucleotide biosynthesis protein B (MobB)" evidence="1">
    <location>
        <begin position="9"/>
        <end position="141"/>
    </location>
</feature>
<name>A0A377JNG2_9HELI</name>
<evidence type="ECO:0000313" key="3">
    <source>
        <dbReference type="Proteomes" id="UP000255335"/>
    </source>
</evidence>
<dbReference type="SUPFAM" id="SSF52540">
    <property type="entry name" value="P-loop containing nucleoside triphosphate hydrolases"/>
    <property type="match status" value="1"/>
</dbReference>
<dbReference type="Proteomes" id="UP000255335">
    <property type="component" value="Unassembled WGS sequence"/>
</dbReference>
<dbReference type="InterPro" id="IPR004435">
    <property type="entry name" value="MobB_dom"/>
</dbReference>
<reference evidence="2 3" key="1">
    <citation type="submission" date="2018-06" db="EMBL/GenBank/DDBJ databases">
        <authorList>
            <consortium name="Pathogen Informatics"/>
            <person name="Doyle S."/>
        </authorList>
    </citation>
    <scope>NUCLEOTIDE SEQUENCE [LARGE SCALE GENOMIC DNA]</scope>
    <source>
        <strain evidence="2 3">NCTC12221</strain>
    </source>
</reference>
<organism evidence="2 3">
    <name type="scientific">Helicobacter cinaedi</name>
    <dbReference type="NCBI Taxonomy" id="213"/>
    <lineage>
        <taxon>Bacteria</taxon>
        <taxon>Pseudomonadati</taxon>
        <taxon>Campylobacterota</taxon>
        <taxon>Epsilonproteobacteria</taxon>
        <taxon>Campylobacterales</taxon>
        <taxon>Helicobacteraceae</taxon>
        <taxon>Helicobacter</taxon>
    </lineage>
</organism>
<protein>
    <submittedName>
        <fullName evidence="2">Molybdenum cofactor biosynthesis enzyme</fullName>
    </submittedName>
</protein>